<dbReference type="STRING" id="426701.SAMN04488098_10853"/>
<keyword evidence="3" id="KW-1003">Cell membrane</keyword>
<dbReference type="InterPro" id="IPR001996">
    <property type="entry name" value="PTS_IIB_1"/>
</dbReference>
<accession>A0A1G9FRM6</accession>
<evidence type="ECO:0000256" key="1">
    <source>
        <dbReference type="ARBA" id="ARBA00004651"/>
    </source>
</evidence>
<dbReference type="InterPro" id="IPR003352">
    <property type="entry name" value="PTS_EIIC"/>
</dbReference>
<keyword evidence="16" id="KW-1185">Reference proteome</keyword>
<gene>
    <name evidence="15" type="ORF">SAMN04488098_10853</name>
</gene>
<reference evidence="16" key="1">
    <citation type="submission" date="2016-10" db="EMBL/GenBank/DDBJ databases">
        <authorList>
            <person name="Varghese N."/>
            <person name="Submissions S."/>
        </authorList>
    </citation>
    <scope>NUCLEOTIDE SEQUENCE [LARGE SCALE GENOMIC DNA]</scope>
    <source>
        <strain evidence="16">DSM 19181</strain>
    </source>
</reference>
<dbReference type="Pfam" id="PF00367">
    <property type="entry name" value="PTS_EIIB"/>
    <property type="match status" value="1"/>
</dbReference>
<keyword evidence="7 12" id="KW-0812">Transmembrane</keyword>
<feature type="transmembrane region" description="Helical" evidence="12">
    <location>
        <begin position="385"/>
        <end position="406"/>
    </location>
</feature>
<name>A0A1G9FRM6_9LACT</name>
<evidence type="ECO:0000313" key="15">
    <source>
        <dbReference type="EMBL" id="SDK91007.1"/>
    </source>
</evidence>
<dbReference type="PROSITE" id="PS01035">
    <property type="entry name" value="PTS_EIIB_TYPE_1_CYS"/>
    <property type="match status" value="1"/>
</dbReference>
<evidence type="ECO:0000313" key="16">
    <source>
        <dbReference type="Proteomes" id="UP000199433"/>
    </source>
</evidence>
<feature type="active site" description="Phosphocysteine intermediate; for EIIB activity" evidence="11">
    <location>
        <position position="471"/>
    </location>
</feature>
<dbReference type="GO" id="GO:0090563">
    <property type="term" value="F:protein-phosphocysteine-sugar phosphotransferase activity"/>
    <property type="evidence" value="ECO:0007669"/>
    <property type="project" value="TreeGrafter"/>
</dbReference>
<feature type="transmembrane region" description="Helical" evidence="12">
    <location>
        <begin position="129"/>
        <end position="152"/>
    </location>
</feature>
<keyword evidence="6" id="KW-0598">Phosphotransferase system</keyword>
<keyword evidence="5" id="KW-0808">Transferase</keyword>
<feature type="domain" description="PTS EIIC type-1" evidence="14">
    <location>
        <begin position="1"/>
        <end position="418"/>
    </location>
</feature>
<keyword evidence="10 12" id="KW-0472">Membrane</keyword>
<feature type="transmembrane region" description="Helical" evidence="12">
    <location>
        <begin position="12"/>
        <end position="38"/>
    </location>
</feature>
<dbReference type="InterPro" id="IPR050429">
    <property type="entry name" value="PTS_Glucose_EIICBA"/>
</dbReference>
<dbReference type="Pfam" id="PF02378">
    <property type="entry name" value="PTS_EIIC"/>
    <property type="match status" value="1"/>
</dbReference>
<dbReference type="SUPFAM" id="SSF55604">
    <property type="entry name" value="Glucose permease domain IIB"/>
    <property type="match status" value="1"/>
</dbReference>
<dbReference type="OrthoDB" id="9764327at2"/>
<feature type="transmembrane region" description="Helical" evidence="12">
    <location>
        <begin position="233"/>
        <end position="254"/>
    </location>
</feature>
<evidence type="ECO:0000256" key="5">
    <source>
        <dbReference type="ARBA" id="ARBA00022679"/>
    </source>
</evidence>
<protein>
    <submittedName>
        <fullName evidence="15">PTS system, arbutin-like IIC component</fullName>
    </submittedName>
</protein>
<dbReference type="PROSITE" id="PS51098">
    <property type="entry name" value="PTS_EIIB_TYPE_1"/>
    <property type="match status" value="1"/>
</dbReference>
<dbReference type="PANTHER" id="PTHR30009:SF12">
    <property type="entry name" value="PHOSPHOTRANSFERASE IIC COMPONENT GLVC"/>
    <property type="match status" value="1"/>
</dbReference>
<dbReference type="Proteomes" id="UP000199433">
    <property type="component" value="Unassembled WGS sequence"/>
</dbReference>
<feature type="transmembrane region" description="Helical" evidence="12">
    <location>
        <begin position="172"/>
        <end position="196"/>
    </location>
</feature>
<dbReference type="InterPro" id="IPR036878">
    <property type="entry name" value="Glu_permease_IIB"/>
</dbReference>
<evidence type="ECO:0000256" key="10">
    <source>
        <dbReference type="ARBA" id="ARBA00023136"/>
    </source>
</evidence>
<feature type="transmembrane region" description="Helical" evidence="12">
    <location>
        <begin position="91"/>
        <end position="109"/>
    </location>
</feature>
<evidence type="ECO:0000256" key="11">
    <source>
        <dbReference type="PROSITE-ProRule" id="PRU00421"/>
    </source>
</evidence>
<dbReference type="InterPro" id="IPR018113">
    <property type="entry name" value="PTrfase_EIIB_Cys"/>
</dbReference>
<keyword evidence="4" id="KW-0762">Sugar transport</keyword>
<evidence type="ECO:0000259" key="13">
    <source>
        <dbReference type="PROSITE" id="PS51098"/>
    </source>
</evidence>
<evidence type="ECO:0000256" key="9">
    <source>
        <dbReference type="ARBA" id="ARBA00022989"/>
    </source>
</evidence>
<evidence type="ECO:0000256" key="2">
    <source>
        <dbReference type="ARBA" id="ARBA00022448"/>
    </source>
</evidence>
<feature type="transmembrane region" description="Helical" evidence="12">
    <location>
        <begin position="274"/>
        <end position="294"/>
    </location>
</feature>
<feature type="transmembrane region" description="Helical" evidence="12">
    <location>
        <begin position="58"/>
        <end position="79"/>
    </location>
</feature>
<feature type="transmembrane region" description="Helical" evidence="12">
    <location>
        <begin position="306"/>
        <end position="322"/>
    </location>
</feature>
<dbReference type="GO" id="GO:0016301">
    <property type="term" value="F:kinase activity"/>
    <property type="evidence" value="ECO:0007669"/>
    <property type="project" value="UniProtKB-KW"/>
</dbReference>
<dbReference type="NCBIfam" id="TIGR02005">
    <property type="entry name" value="PTS-IIBC-alpha"/>
    <property type="match status" value="1"/>
</dbReference>
<sequence>MMEKIQRFGGAMFTPVLLFSFAGLMLAITIILTNPMLVGSIANEGTVWHSFWSIVNSGAWTVFNQMELLFVIGLPLGLAKVEQGKAAMTAAVTYLTFNYFVGGILEHFGNHLGVDYFGEIGAGTGLKEIAGIRTLDTSIVGAIVIAAISVWIHNRYFNKKLPDFLGIFQGSVFVYMVGFFVMIPVAIITAIVWPQIQEGINSLQGFMAASGIFGVWIYTFLERILIPTGLHHFIWQPFVLGPAIIDGGIQPTWFENMNYFAQSTQPLIELFPEGGFALHGMSKVWGAIGISLAFYFTAKPEKRKKVLAILIPVTLTAVLTGITEPLEFTFLFIAPVLFAIHAVLAATMSATMFAFGVVGNFGGGLIDFIAMNWLPLFNNHWGTYLTQITIGFIFTGVYFLLFRFLIVKFNFATPGREEDSEDVTFYSKKEYKERLAKAKEQGAEINEFTEPAMAYIEALGGADNIAEVNNCATRLRVNVKDNSLLAEDAVFKDVGAFGVVRKGNACQVIIGGSVGNIRAQVDEILKEHSA</sequence>
<evidence type="ECO:0000256" key="12">
    <source>
        <dbReference type="SAM" id="Phobius"/>
    </source>
</evidence>
<comment type="subcellular location">
    <subcellularLocation>
        <location evidence="1">Cell membrane</location>
        <topology evidence="1">Multi-pass membrane protein</topology>
    </subcellularLocation>
</comment>
<evidence type="ECO:0000256" key="4">
    <source>
        <dbReference type="ARBA" id="ARBA00022597"/>
    </source>
</evidence>
<dbReference type="CDD" id="cd00212">
    <property type="entry name" value="PTS_IIB_glc"/>
    <property type="match status" value="1"/>
</dbReference>
<evidence type="ECO:0000256" key="8">
    <source>
        <dbReference type="ARBA" id="ARBA00022777"/>
    </source>
</evidence>
<keyword evidence="8" id="KW-0418">Kinase</keyword>
<feature type="transmembrane region" description="Helical" evidence="12">
    <location>
        <begin position="353"/>
        <end position="373"/>
    </location>
</feature>
<dbReference type="AlphaFoldDB" id="A0A1G9FRM6"/>
<organism evidence="15 16">
    <name type="scientific">Alkalibacterium thalassium</name>
    <dbReference type="NCBI Taxonomy" id="426701"/>
    <lineage>
        <taxon>Bacteria</taxon>
        <taxon>Bacillati</taxon>
        <taxon>Bacillota</taxon>
        <taxon>Bacilli</taxon>
        <taxon>Lactobacillales</taxon>
        <taxon>Carnobacteriaceae</taxon>
        <taxon>Alkalibacterium</taxon>
    </lineage>
</organism>
<feature type="transmembrane region" description="Helical" evidence="12">
    <location>
        <begin position="202"/>
        <end position="221"/>
    </location>
</feature>
<dbReference type="GO" id="GO:0005886">
    <property type="term" value="C:plasma membrane"/>
    <property type="evidence" value="ECO:0007669"/>
    <property type="project" value="UniProtKB-SubCell"/>
</dbReference>
<proteinExistence type="predicted"/>
<feature type="transmembrane region" description="Helical" evidence="12">
    <location>
        <begin position="328"/>
        <end position="346"/>
    </location>
</feature>
<dbReference type="PROSITE" id="PS51103">
    <property type="entry name" value="PTS_EIIC_TYPE_1"/>
    <property type="match status" value="1"/>
</dbReference>
<feature type="domain" description="PTS EIIB type-1" evidence="13">
    <location>
        <begin position="449"/>
        <end position="530"/>
    </location>
</feature>
<evidence type="ECO:0000256" key="7">
    <source>
        <dbReference type="ARBA" id="ARBA00022692"/>
    </source>
</evidence>
<evidence type="ECO:0000256" key="3">
    <source>
        <dbReference type="ARBA" id="ARBA00022475"/>
    </source>
</evidence>
<dbReference type="RefSeq" id="WP_091268888.1">
    <property type="nucleotide sequence ID" value="NZ_FNFK01000085.1"/>
</dbReference>
<evidence type="ECO:0000256" key="6">
    <source>
        <dbReference type="ARBA" id="ARBA00022683"/>
    </source>
</evidence>
<dbReference type="Gene3D" id="3.30.1360.60">
    <property type="entry name" value="Glucose permease domain IIB"/>
    <property type="match status" value="1"/>
</dbReference>
<dbReference type="InterPro" id="IPR010975">
    <property type="entry name" value="PTS_IIBC_a_glc"/>
</dbReference>
<keyword evidence="9 12" id="KW-1133">Transmembrane helix</keyword>
<dbReference type="GO" id="GO:0008982">
    <property type="term" value="F:protein-N(PI)-phosphohistidine-sugar phosphotransferase activity"/>
    <property type="evidence" value="ECO:0007669"/>
    <property type="project" value="InterPro"/>
</dbReference>
<dbReference type="InterPro" id="IPR013013">
    <property type="entry name" value="PTS_EIIC_1"/>
</dbReference>
<dbReference type="GO" id="GO:0009401">
    <property type="term" value="P:phosphoenolpyruvate-dependent sugar phosphotransferase system"/>
    <property type="evidence" value="ECO:0007669"/>
    <property type="project" value="UniProtKB-KW"/>
</dbReference>
<dbReference type="PANTHER" id="PTHR30009">
    <property type="entry name" value="CYTOCHROME C-TYPE SYNTHESIS PROTEIN AND PTS TRANSMEMBRANE COMPONENT"/>
    <property type="match status" value="1"/>
</dbReference>
<keyword evidence="2" id="KW-0813">Transport</keyword>
<dbReference type="EMBL" id="FNFK01000085">
    <property type="protein sequence ID" value="SDK91007.1"/>
    <property type="molecule type" value="Genomic_DNA"/>
</dbReference>
<dbReference type="NCBIfam" id="TIGR00826">
    <property type="entry name" value="EIIB_glc"/>
    <property type="match status" value="1"/>
</dbReference>
<evidence type="ECO:0000259" key="14">
    <source>
        <dbReference type="PROSITE" id="PS51103"/>
    </source>
</evidence>